<gene>
    <name evidence="1" type="ORF">E2C01_053010</name>
</gene>
<comment type="caution">
    <text evidence="1">The sequence shown here is derived from an EMBL/GenBank/DDBJ whole genome shotgun (WGS) entry which is preliminary data.</text>
</comment>
<protein>
    <submittedName>
        <fullName evidence="1">Uncharacterized protein</fullName>
    </submittedName>
</protein>
<name>A0A5B7GQV3_PORTR</name>
<dbReference type="EMBL" id="VSRR010016166">
    <property type="protein sequence ID" value="MPC58994.1"/>
    <property type="molecule type" value="Genomic_DNA"/>
</dbReference>
<dbReference type="Proteomes" id="UP000324222">
    <property type="component" value="Unassembled WGS sequence"/>
</dbReference>
<proteinExistence type="predicted"/>
<evidence type="ECO:0000313" key="2">
    <source>
        <dbReference type="Proteomes" id="UP000324222"/>
    </source>
</evidence>
<dbReference type="AlphaFoldDB" id="A0A5B7GQV3"/>
<organism evidence="1 2">
    <name type="scientific">Portunus trituberculatus</name>
    <name type="common">Swimming crab</name>
    <name type="synonym">Neptunus trituberculatus</name>
    <dbReference type="NCBI Taxonomy" id="210409"/>
    <lineage>
        <taxon>Eukaryota</taxon>
        <taxon>Metazoa</taxon>
        <taxon>Ecdysozoa</taxon>
        <taxon>Arthropoda</taxon>
        <taxon>Crustacea</taxon>
        <taxon>Multicrustacea</taxon>
        <taxon>Malacostraca</taxon>
        <taxon>Eumalacostraca</taxon>
        <taxon>Eucarida</taxon>
        <taxon>Decapoda</taxon>
        <taxon>Pleocyemata</taxon>
        <taxon>Brachyura</taxon>
        <taxon>Eubrachyura</taxon>
        <taxon>Portunoidea</taxon>
        <taxon>Portunidae</taxon>
        <taxon>Portuninae</taxon>
        <taxon>Portunus</taxon>
    </lineage>
</organism>
<sequence>MYQIFKADSKLGAILVCRPPAAPRVRSVPRLGKYHPLPCPCSFVPLVPFELPSCCLLSRRCGRSAASFVTICLDNHVAPSSPATTFYPPVLPVVLIPGTPRLSLLVKHLSSLWGSLACVGSGREVDVVRRVSRSLHCPGRSSGQVARTARRALTAGAGRLAWAAAAAAAEHEWRLGDGVVRQGREECRHTGGEKDNGGDGVAE</sequence>
<accession>A0A5B7GQV3</accession>
<keyword evidence="2" id="KW-1185">Reference proteome</keyword>
<evidence type="ECO:0000313" key="1">
    <source>
        <dbReference type="EMBL" id="MPC58994.1"/>
    </source>
</evidence>
<reference evidence="1 2" key="1">
    <citation type="submission" date="2019-05" db="EMBL/GenBank/DDBJ databases">
        <title>Another draft genome of Portunus trituberculatus and its Hox gene families provides insights of decapod evolution.</title>
        <authorList>
            <person name="Jeong J.-H."/>
            <person name="Song I."/>
            <person name="Kim S."/>
            <person name="Choi T."/>
            <person name="Kim D."/>
            <person name="Ryu S."/>
            <person name="Kim W."/>
        </authorList>
    </citation>
    <scope>NUCLEOTIDE SEQUENCE [LARGE SCALE GENOMIC DNA]</scope>
    <source>
        <tissue evidence="1">Muscle</tissue>
    </source>
</reference>